<dbReference type="EMBL" id="JABANO010007815">
    <property type="protein sequence ID" value="KAF4749518.1"/>
    <property type="molecule type" value="Genomic_DNA"/>
</dbReference>
<dbReference type="AlphaFoldDB" id="A0A7J6TW92"/>
<reference evidence="1 2" key="1">
    <citation type="submission" date="2020-04" db="EMBL/GenBank/DDBJ databases">
        <title>Perkinsus olseni comparative genomics.</title>
        <authorList>
            <person name="Bogema D.R."/>
        </authorList>
    </citation>
    <scope>NUCLEOTIDE SEQUENCE [LARGE SCALE GENOMIC DNA]</scope>
    <source>
        <strain evidence="1 2">ATCC PRA-207</strain>
    </source>
</reference>
<organism evidence="1 2">
    <name type="scientific">Perkinsus olseni</name>
    <name type="common">Perkinsus atlanticus</name>
    <dbReference type="NCBI Taxonomy" id="32597"/>
    <lineage>
        <taxon>Eukaryota</taxon>
        <taxon>Sar</taxon>
        <taxon>Alveolata</taxon>
        <taxon>Perkinsozoa</taxon>
        <taxon>Perkinsea</taxon>
        <taxon>Perkinsida</taxon>
        <taxon>Perkinsidae</taxon>
        <taxon>Perkinsus</taxon>
    </lineage>
</organism>
<name>A0A7J6TW92_PEROL</name>
<feature type="non-terminal residue" evidence="1">
    <location>
        <position position="1"/>
    </location>
</feature>
<gene>
    <name evidence="1" type="ORF">FOZ63_019823</name>
</gene>
<proteinExistence type="predicted"/>
<accession>A0A7J6TW92</accession>
<evidence type="ECO:0000313" key="1">
    <source>
        <dbReference type="EMBL" id="KAF4749518.1"/>
    </source>
</evidence>
<sequence>PPPPSFIPPLHQPLLSTQEYKDDVTRMMMMMKMSSSSSIEQERSSSSASASMQDTLMFGKGMGRDDKTTPVSIPSCNIIHNRLTTRRGGYPIPLTSYHKKNIIIHSALLHHHPAPPPASAHDEYSSVTKDMSDAAVQGEHPSSSWMTDEEKDMVMKSQLNQMAQVNTGVQDRNGKFV</sequence>
<dbReference type="Proteomes" id="UP000553632">
    <property type="component" value="Unassembled WGS sequence"/>
</dbReference>
<keyword evidence="2" id="KW-1185">Reference proteome</keyword>
<evidence type="ECO:0000313" key="2">
    <source>
        <dbReference type="Proteomes" id="UP000553632"/>
    </source>
</evidence>
<comment type="caution">
    <text evidence="1">The sequence shown here is derived from an EMBL/GenBank/DDBJ whole genome shotgun (WGS) entry which is preliminary data.</text>
</comment>
<feature type="non-terminal residue" evidence="1">
    <location>
        <position position="177"/>
    </location>
</feature>
<protein>
    <submittedName>
        <fullName evidence="1">Uncharacterized protein</fullName>
    </submittedName>
</protein>